<proteinExistence type="inferred from homology"/>
<dbReference type="Gene3D" id="3.60.10.10">
    <property type="entry name" value="Endonuclease/exonuclease/phosphatase"/>
    <property type="match status" value="1"/>
</dbReference>
<dbReference type="InterPro" id="IPR005135">
    <property type="entry name" value="Endo/exonuclease/phosphatase"/>
</dbReference>
<dbReference type="InterPro" id="IPR036691">
    <property type="entry name" value="Endo/exonu/phosph_ase_sf"/>
</dbReference>
<comment type="similarity">
    <text evidence="1">Belongs to the DNA repair enzymes AP/ExoA family.</text>
</comment>
<evidence type="ECO:0000256" key="8">
    <source>
        <dbReference type="SAM" id="MobiDB-lite"/>
    </source>
</evidence>
<feature type="region of interest" description="Disordered" evidence="8">
    <location>
        <begin position="1"/>
        <end position="27"/>
    </location>
</feature>
<keyword evidence="4 6" id="KW-0460">Magnesium</keyword>
<reference evidence="10 11" key="1">
    <citation type="journal article" date="2016" name="Nat. Commun.">
        <title>Ectomycorrhizal ecology is imprinted in the genome of the dominant symbiotic fungus Cenococcum geophilum.</title>
        <authorList>
            <consortium name="DOE Joint Genome Institute"/>
            <person name="Peter M."/>
            <person name="Kohler A."/>
            <person name="Ohm R.A."/>
            <person name="Kuo A."/>
            <person name="Krutzmann J."/>
            <person name="Morin E."/>
            <person name="Arend M."/>
            <person name="Barry K.W."/>
            <person name="Binder M."/>
            <person name="Choi C."/>
            <person name="Clum A."/>
            <person name="Copeland A."/>
            <person name="Grisel N."/>
            <person name="Haridas S."/>
            <person name="Kipfer T."/>
            <person name="LaButti K."/>
            <person name="Lindquist E."/>
            <person name="Lipzen A."/>
            <person name="Maire R."/>
            <person name="Meier B."/>
            <person name="Mihaltcheva S."/>
            <person name="Molinier V."/>
            <person name="Murat C."/>
            <person name="Poggeler S."/>
            <person name="Quandt C.A."/>
            <person name="Sperisen C."/>
            <person name="Tritt A."/>
            <person name="Tisserant E."/>
            <person name="Crous P.W."/>
            <person name="Henrissat B."/>
            <person name="Nehls U."/>
            <person name="Egli S."/>
            <person name="Spatafora J.W."/>
            <person name="Grigoriev I.V."/>
            <person name="Martin F.M."/>
        </authorList>
    </citation>
    <scope>NUCLEOTIDE SEQUENCE [LARGE SCALE GENOMIC DNA]</scope>
    <source>
        <strain evidence="10 11">CBS 207.34</strain>
    </source>
</reference>
<feature type="binding site" evidence="6">
    <location>
        <position position="358"/>
    </location>
    <ligand>
        <name>Mg(2+)</name>
        <dbReference type="ChEBI" id="CHEBI:18420"/>
        <label>1</label>
    </ligand>
</feature>
<evidence type="ECO:0000313" key="10">
    <source>
        <dbReference type="EMBL" id="OCL02112.1"/>
    </source>
</evidence>
<feature type="site" description="Important for catalytic activity" evidence="7">
    <location>
        <position position="327"/>
    </location>
</feature>
<evidence type="ECO:0000256" key="3">
    <source>
        <dbReference type="ARBA" id="ARBA00022801"/>
    </source>
</evidence>
<dbReference type="GO" id="GO:0008081">
    <property type="term" value="F:phosphoric diester hydrolase activity"/>
    <property type="evidence" value="ECO:0007669"/>
    <property type="project" value="TreeGrafter"/>
</dbReference>
<keyword evidence="3" id="KW-0378">Hydrolase</keyword>
<evidence type="ECO:0000256" key="1">
    <source>
        <dbReference type="ARBA" id="ARBA00007092"/>
    </source>
</evidence>
<feature type="active site" description="Proton donor/acceptor" evidence="5">
    <location>
        <position position="255"/>
    </location>
</feature>
<dbReference type="InterPro" id="IPR004808">
    <property type="entry name" value="AP_endonuc_1"/>
</dbReference>
<dbReference type="PANTHER" id="PTHR22748:SF14">
    <property type="entry name" value="ENDONUCLEASE_EXONUCLEASE_PHOSPHATASE DOMAIN-CONTAINING PROTEIN"/>
    <property type="match status" value="1"/>
</dbReference>
<dbReference type="GO" id="GO:0005634">
    <property type="term" value="C:nucleus"/>
    <property type="evidence" value="ECO:0007669"/>
    <property type="project" value="TreeGrafter"/>
</dbReference>
<feature type="binding site" evidence="6">
    <location>
        <position position="255"/>
    </location>
    <ligand>
        <name>Mg(2+)</name>
        <dbReference type="ChEBI" id="CHEBI:18420"/>
        <label>1</label>
    </ligand>
</feature>
<protein>
    <submittedName>
        <fullName evidence="10">DNase I-like protein</fullName>
    </submittedName>
</protein>
<evidence type="ECO:0000256" key="4">
    <source>
        <dbReference type="ARBA" id="ARBA00022842"/>
    </source>
</evidence>
<keyword evidence="2 6" id="KW-0479">Metal-binding</keyword>
<organism evidence="10 11">
    <name type="scientific">Glonium stellatum</name>
    <dbReference type="NCBI Taxonomy" id="574774"/>
    <lineage>
        <taxon>Eukaryota</taxon>
        <taxon>Fungi</taxon>
        <taxon>Dikarya</taxon>
        <taxon>Ascomycota</taxon>
        <taxon>Pezizomycotina</taxon>
        <taxon>Dothideomycetes</taxon>
        <taxon>Pleosporomycetidae</taxon>
        <taxon>Gloniales</taxon>
        <taxon>Gloniaceae</taxon>
        <taxon>Glonium</taxon>
    </lineage>
</organism>
<dbReference type="PANTHER" id="PTHR22748">
    <property type="entry name" value="AP ENDONUCLEASE"/>
    <property type="match status" value="1"/>
</dbReference>
<feature type="binding site" evidence="6">
    <location>
        <position position="48"/>
    </location>
    <ligand>
        <name>Mg(2+)</name>
        <dbReference type="ChEBI" id="CHEBI:18420"/>
        <label>1</label>
    </ligand>
</feature>
<feature type="binding site" evidence="6">
    <location>
        <position position="257"/>
    </location>
    <ligand>
        <name>Mg(2+)</name>
        <dbReference type="ChEBI" id="CHEBI:18420"/>
        <label>1</label>
    </ligand>
</feature>
<feature type="active site" evidence="5">
    <location>
        <position position="204"/>
    </location>
</feature>
<dbReference type="EMBL" id="KV751002">
    <property type="protein sequence ID" value="OCL02112.1"/>
    <property type="molecule type" value="Genomic_DNA"/>
</dbReference>
<feature type="site" description="Interaction with DNA substrate" evidence="7">
    <location>
        <position position="358"/>
    </location>
</feature>
<dbReference type="GO" id="GO:0046872">
    <property type="term" value="F:metal ion binding"/>
    <property type="evidence" value="ECO:0007669"/>
    <property type="project" value="UniProtKB-KW"/>
</dbReference>
<dbReference type="GO" id="GO:0003906">
    <property type="term" value="F:DNA-(apurinic or apyrimidinic site) endonuclease activity"/>
    <property type="evidence" value="ECO:0007669"/>
    <property type="project" value="TreeGrafter"/>
</dbReference>
<comment type="cofactor">
    <cofactor evidence="6">
        <name>Mg(2+)</name>
        <dbReference type="ChEBI" id="CHEBI:18420"/>
    </cofactor>
    <cofactor evidence="6">
        <name>Mn(2+)</name>
        <dbReference type="ChEBI" id="CHEBI:29035"/>
    </cofactor>
    <text evidence="6">Probably binds two magnesium or manganese ions per subunit.</text>
</comment>
<feature type="domain" description="Endonuclease/exonuclease/phosphatase" evidence="9">
    <location>
        <begin position="47"/>
        <end position="358"/>
    </location>
</feature>
<name>A0A8E2ENR4_9PEZI</name>
<keyword evidence="11" id="KW-1185">Reference proteome</keyword>
<feature type="active site" description="Proton acceptor" evidence="5">
    <location>
        <position position="358"/>
    </location>
</feature>
<dbReference type="Proteomes" id="UP000250140">
    <property type="component" value="Unassembled WGS sequence"/>
</dbReference>
<evidence type="ECO:0000256" key="5">
    <source>
        <dbReference type="PIRSR" id="PIRSR604808-1"/>
    </source>
</evidence>
<dbReference type="SUPFAM" id="SSF56219">
    <property type="entry name" value="DNase I-like"/>
    <property type="match status" value="1"/>
</dbReference>
<dbReference type="GO" id="GO:0006284">
    <property type="term" value="P:base-excision repair"/>
    <property type="evidence" value="ECO:0007669"/>
    <property type="project" value="TreeGrafter"/>
</dbReference>
<dbReference type="Pfam" id="PF03372">
    <property type="entry name" value="Exo_endo_phos"/>
    <property type="match status" value="1"/>
</dbReference>
<evidence type="ECO:0000256" key="7">
    <source>
        <dbReference type="PIRSR" id="PIRSR604808-3"/>
    </source>
</evidence>
<evidence type="ECO:0000256" key="6">
    <source>
        <dbReference type="PIRSR" id="PIRSR604808-2"/>
    </source>
</evidence>
<evidence type="ECO:0000313" key="11">
    <source>
        <dbReference type="Proteomes" id="UP000250140"/>
    </source>
</evidence>
<dbReference type="AlphaFoldDB" id="A0A8E2ENR4"/>
<evidence type="ECO:0000259" key="9">
    <source>
        <dbReference type="Pfam" id="PF03372"/>
    </source>
</evidence>
<dbReference type="PROSITE" id="PS51435">
    <property type="entry name" value="AP_NUCLEASE_F1_4"/>
    <property type="match status" value="1"/>
</dbReference>
<sequence length="384" mass="43739">MSRIMEQEITPPPTKRRRLSPPITVDSPTLALDIPRRNKGTIRIFAWNINGIAPFLQPSITKFFHRTRSSSVASSHSSSSLASAPSSQASLRGFLRRHQWPQILLLQEVKINPQDTRSQKAVLTAINTPCDSNDDGPAYTVHFTLPRDRHNARAFGGKVYGIASIMRRDFSDSAVETVREVDWDLEGRVHCIELRQQLAVFNVYAVNGTDNPYRSPVTGAVAGTRHDRKLAFHRLLVEECKRYEARGWKVVLAGDFNVARSVIDGWPNLRTYPEQHVRNRADFNAKFFEDEDGLRAVDVWRALKGRERRYTYFPRGRPWGSSCDRVDFAVVSRKLFDEGVVVDSGILDSAEERGPSDHVPLWVELKSEEIYENKPEERQNGRTN</sequence>
<gene>
    <name evidence="10" type="ORF">AOQ84DRAFT_393184</name>
</gene>
<feature type="binding site" evidence="6">
    <location>
        <position position="108"/>
    </location>
    <ligand>
        <name>Mg(2+)</name>
        <dbReference type="ChEBI" id="CHEBI:18420"/>
        <label>1</label>
    </ligand>
</feature>
<dbReference type="GO" id="GO:0008311">
    <property type="term" value="F:double-stranded DNA 3'-5' DNA exonuclease activity"/>
    <property type="evidence" value="ECO:0007669"/>
    <property type="project" value="TreeGrafter"/>
</dbReference>
<accession>A0A8E2ENR4</accession>
<feature type="binding site" evidence="6">
    <location>
        <position position="357"/>
    </location>
    <ligand>
        <name>Mg(2+)</name>
        <dbReference type="ChEBI" id="CHEBI:18420"/>
        <label>1</label>
    </ligand>
</feature>
<keyword evidence="6" id="KW-0464">Manganese</keyword>
<feature type="site" description="Transition state stabilizer" evidence="7">
    <location>
        <position position="257"/>
    </location>
</feature>
<dbReference type="OrthoDB" id="498125at2759"/>
<evidence type="ECO:0000256" key="2">
    <source>
        <dbReference type="ARBA" id="ARBA00022723"/>
    </source>
</evidence>